<comment type="caution">
    <text evidence="1">The sequence shown here is derived from an EMBL/GenBank/DDBJ whole genome shotgun (WGS) entry which is preliminary data.</text>
</comment>
<evidence type="ECO:0000313" key="3">
    <source>
        <dbReference type="Proteomes" id="UP000663825"/>
    </source>
</evidence>
<dbReference type="Proteomes" id="UP000663825">
    <property type="component" value="Unassembled WGS sequence"/>
</dbReference>
<organism evidence="1 3">
    <name type="scientific">Rotaria socialis</name>
    <dbReference type="NCBI Taxonomy" id="392032"/>
    <lineage>
        <taxon>Eukaryota</taxon>
        <taxon>Metazoa</taxon>
        <taxon>Spiralia</taxon>
        <taxon>Gnathifera</taxon>
        <taxon>Rotifera</taxon>
        <taxon>Eurotatoria</taxon>
        <taxon>Bdelloidea</taxon>
        <taxon>Philodinida</taxon>
        <taxon>Philodinidae</taxon>
        <taxon>Rotaria</taxon>
    </lineage>
</organism>
<proteinExistence type="predicted"/>
<dbReference type="OrthoDB" id="10590752at2759"/>
<dbReference type="Proteomes" id="UP000663848">
    <property type="component" value="Unassembled WGS sequence"/>
</dbReference>
<protein>
    <submittedName>
        <fullName evidence="1">Uncharacterized protein</fullName>
    </submittedName>
</protein>
<sequence length="293" mass="33822">MKTTTSEISKPYIYINTNGSLSHKLNKRVEGSIKNIGHIENESDKLNEKNERMIEEDKTSNESYQQNFNTNANSIPIVVNSTNSHSNCIKDKSHLLKLIKYRIAQINRLDESGNIETSKTLAKTVETLPRRLLLGGMVIDPLIEEKYFISTGCLKGGGARPSKSSNVKNHRRENLCCQGEDAFQTVKNELDLLRKARNSNRMSRIVIKNESEYSLVYKNHGKYSGFFSPDAKDAFHFENKRWTISPKIMKWFNHQQKYFTPNKVEEKSINYLHETFIFFHYKAISQGEMDVSQ</sequence>
<name>A0A817YYS4_9BILA</name>
<dbReference type="EMBL" id="CAJOBR010000066">
    <property type="protein sequence ID" value="CAF4458894.1"/>
    <property type="molecule type" value="Genomic_DNA"/>
</dbReference>
<reference evidence="1" key="1">
    <citation type="submission" date="2021-02" db="EMBL/GenBank/DDBJ databases">
        <authorList>
            <person name="Nowell W R."/>
        </authorList>
    </citation>
    <scope>NUCLEOTIDE SEQUENCE</scope>
</reference>
<evidence type="ECO:0000313" key="2">
    <source>
        <dbReference type="EMBL" id="CAF4458894.1"/>
    </source>
</evidence>
<dbReference type="AlphaFoldDB" id="A0A817YYS4"/>
<dbReference type="EMBL" id="CAJNXB010004657">
    <property type="protein sequence ID" value="CAF3386380.1"/>
    <property type="molecule type" value="Genomic_DNA"/>
</dbReference>
<evidence type="ECO:0000313" key="1">
    <source>
        <dbReference type="EMBL" id="CAF3386380.1"/>
    </source>
</evidence>
<gene>
    <name evidence="2" type="ORF">QYT958_LOCUS1257</name>
    <name evidence="1" type="ORF">TIS948_LOCUS26427</name>
</gene>
<accession>A0A817YYS4</accession>